<evidence type="ECO:0000256" key="4">
    <source>
        <dbReference type="ARBA" id="ARBA00022679"/>
    </source>
</evidence>
<feature type="signal peptide" evidence="9">
    <location>
        <begin position="1"/>
        <end position="19"/>
    </location>
</feature>
<evidence type="ECO:0000256" key="9">
    <source>
        <dbReference type="SAM" id="SignalP"/>
    </source>
</evidence>
<keyword evidence="3" id="KW-0328">Glycosyltransferase</keyword>
<reference evidence="11 12" key="1">
    <citation type="submission" date="2017-01" db="EMBL/GenBank/DDBJ databases">
        <authorList>
            <person name="Mah S.A."/>
            <person name="Swanson W.J."/>
            <person name="Moy G.W."/>
            <person name="Vacquier V.D."/>
        </authorList>
    </citation>
    <scope>NUCLEOTIDE SEQUENCE [LARGE SCALE GENOMIC DNA]</scope>
    <source>
        <strain evidence="11 12">DSM 22694</strain>
    </source>
</reference>
<feature type="chain" id="PRO_5013247296" description="Glycosyltransferase RgtA/B/C/D-like domain-containing protein" evidence="9">
    <location>
        <begin position="20"/>
        <end position="480"/>
    </location>
</feature>
<feature type="transmembrane region" description="Helical" evidence="8">
    <location>
        <begin position="259"/>
        <end position="278"/>
    </location>
</feature>
<evidence type="ECO:0000256" key="6">
    <source>
        <dbReference type="ARBA" id="ARBA00022989"/>
    </source>
</evidence>
<keyword evidence="5 8" id="KW-0812">Transmembrane</keyword>
<sequence length="480" mass="52148">MRWLLALVCLLHVALGASSGLSVDEAHYALYATHLALSYFDHPPLVGWLQWPLVALDAPTAVLRLIPELLWLGTALLVHRIAVRLHGESAGFWAVLALALAPLLHVLGVGLLPDSLLMFFTAALMLQTLALMDANTVQRPGPWLLLGLLLGLAGLSKYTAIFAALAVAACLLGAHGVRLLRNPWPWVAVGVALLLVLPVLVWNAQNQWISFTYQAQHGAGSTWQFVHVLRFLLLQVLVFGPLLLWGASGVRRTARALRTLGLWFAIPFVVLATLAGGGSSLPHWTAPAWVALAPFAGVALAQVVQRRGRIWVGLLVAVQALLCAGFMGLMASGGVPLLPAAQMQAGDAPNPFADLHGWQQAGQRARVLAQEHQLTSVAVQNWTLASRLGWYARPLPVHVLEDRYDQFDWWAGDLPQGGNTLLVDWSQMSYDVPLAPHGFASCTLLDTQDVVRLGRPLSRFWFYACQGWSGDPQPRLKTAP</sequence>
<evidence type="ECO:0000313" key="12">
    <source>
        <dbReference type="Proteomes" id="UP000186110"/>
    </source>
</evidence>
<comment type="subcellular location">
    <subcellularLocation>
        <location evidence="1">Cell membrane</location>
        <topology evidence="1">Multi-pass membrane protein</topology>
    </subcellularLocation>
</comment>
<evidence type="ECO:0000256" key="8">
    <source>
        <dbReference type="SAM" id="Phobius"/>
    </source>
</evidence>
<dbReference type="eggNOG" id="COG1807">
    <property type="taxonomic scope" value="Bacteria"/>
</dbReference>
<keyword evidence="4" id="KW-0808">Transferase</keyword>
<keyword evidence="2" id="KW-1003">Cell membrane</keyword>
<organism evidence="11 12">
    <name type="scientific">Rhodoferax saidenbachensis</name>
    <dbReference type="NCBI Taxonomy" id="1484693"/>
    <lineage>
        <taxon>Bacteria</taxon>
        <taxon>Pseudomonadati</taxon>
        <taxon>Pseudomonadota</taxon>
        <taxon>Betaproteobacteria</taxon>
        <taxon>Burkholderiales</taxon>
        <taxon>Comamonadaceae</taxon>
        <taxon>Rhodoferax</taxon>
    </lineage>
</organism>
<feature type="transmembrane region" description="Helical" evidence="8">
    <location>
        <begin position="184"/>
        <end position="205"/>
    </location>
</feature>
<dbReference type="AlphaFoldDB" id="A0A1P8KG80"/>
<keyword evidence="6 8" id="KW-1133">Transmembrane helix</keyword>
<evidence type="ECO:0000313" key="11">
    <source>
        <dbReference type="EMBL" id="APW44988.1"/>
    </source>
</evidence>
<dbReference type="PANTHER" id="PTHR33908:SF11">
    <property type="entry name" value="MEMBRANE PROTEIN"/>
    <property type="match status" value="1"/>
</dbReference>
<evidence type="ECO:0000256" key="7">
    <source>
        <dbReference type="ARBA" id="ARBA00023136"/>
    </source>
</evidence>
<gene>
    <name evidence="11" type="ORF">RS694_18740</name>
</gene>
<dbReference type="STRING" id="1484693.RS694_18740"/>
<dbReference type="GO" id="GO:0016763">
    <property type="term" value="F:pentosyltransferase activity"/>
    <property type="evidence" value="ECO:0007669"/>
    <property type="project" value="TreeGrafter"/>
</dbReference>
<dbReference type="Pfam" id="PF13231">
    <property type="entry name" value="PMT_2"/>
    <property type="match status" value="1"/>
</dbReference>
<evidence type="ECO:0000256" key="5">
    <source>
        <dbReference type="ARBA" id="ARBA00022692"/>
    </source>
</evidence>
<feature type="transmembrane region" description="Helical" evidence="8">
    <location>
        <begin position="311"/>
        <end position="331"/>
    </location>
</feature>
<feature type="transmembrane region" description="Helical" evidence="8">
    <location>
        <begin position="143"/>
        <end position="172"/>
    </location>
</feature>
<feature type="domain" description="Glycosyltransferase RgtA/B/C/D-like" evidence="10">
    <location>
        <begin position="41"/>
        <end position="202"/>
    </location>
</feature>
<dbReference type="EMBL" id="CP019239">
    <property type="protein sequence ID" value="APW44988.1"/>
    <property type="molecule type" value="Genomic_DNA"/>
</dbReference>
<dbReference type="InterPro" id="IPR038731">
    <property type="entry name" value="RgtA/B/C-like"/>
</dbReference>
<feature type="transmembrane region" description="Helical" evidence="8">
    <location>
        <begin position="284"/>
        <end position="304"/>
    </location>
</feature>
<proteinExistence type="predicted"/>
<dbReference type="PANTHER" id="PTHR33908">
    <property type="entry name" value="MANNOSYLTRANSFERASE YKCB-RELATED"/>
    <property type="match status" value="1"/>
</dbReference>
<dbReference type="GO" id="GO:0005886">
    <property type="term" value="C:plasma membrane"/>
    <property type="evidence" value="ECO:0007669"/>
    <property type="project" value="UniProtKB-SubCell"/>
</dbReference>
<keyword evidence="9" id="KW-0732">Signal</keyword>
<accession>A0A1P8KG80</accession>
<keyword evidence="12" id="KW-1185">Reference proteome</keyword>
<evidence type="ECO:0000259" key="10">
    <source>
        <dbReference type="Pfam" id="PF13231"/>
    </source>
</evidence>
<evidence type="ECO:0000256" key="2">
    <source>
        <dbReference type="ARBA" id="ARBA00022475"/>
    </source>
</evidence>
<keyword evidence="7 8" id="KW-0472">Membrane</keyword>
<dbReference type="InterPro" id="IPR050297">
    <property type="entry name" value="LipidA_mod_glycosyltrf_83"/>
</dbReference>
<dbReference type="GO" id="GO:0009103">
    <property type="term" value="P:lipopolysaccharide biosynthetic process"/>
    <property type="evidence" value="ECO:0007669"/>
    <property type="project" value="UniProtKB-ARBA"/>
</dbReference>
<dbReference type="Proteomes" id="UP000186110">
    <property type="component" value="Chromosome"/>
</dbReference>
<evidence type="ECO:0000256" key="3">
    <source>
        <dbReference type="ARBA" id="ARBA00022676"/>
    </source>
</evidence>
<protein>
    <recommendedName>
        <fullName evidence="10">Glycosyltransferase RgtA/B/C/D-like domain-containing protein</fullName>
    </recommendedName>
</protein>
<feature type="transmembrane region" description="Helical" evidence="8">
    <location>
        <begin position="90"/>
        <end position="123"/>
    </location>
</feature>
<evidence type="ECO:0000256" key="1">
    <source>
        <dbReference type="ARBA" id="ARBA00004651"/>
    </source>
</evidence>
<name>A0A1P8KG80_9BURK</name>
<feature type="transmembrane region" description="Helical" evidence="8">
    <location>
        <begin position="225"/>
        <end position="247"/>
    </location>
</feature>
<feature type="transmembrane region" description="Helical" evidence="8">
    <location>
        <begin position="61"/>
        <end position="78"/>
    </location>
</feature>
<dbReference type="KEGG" id="rsb:RS694_18740"/>